<feature type="domain" description="Pyridine nucleotide-disulphide oxidoreductase dimerisation" evidence="15">
    <location>
        <begin position="337"/>
        <end position="445"/>
    </location>
</feature>
<dbReference type="Gene3D" id="3.50.50.60">
    <property type="entry name" value="FAD/NAD(P)-binding domain"/>
    <property type="match status" value="2"/>
</dbReference>
<accession>A0A437QV97</accession>
<dbReference type="EMBL" id="SADE01000001">
    <property type="protein sequence ID" value="RVU38408.1"/>
    <property type="molecule type" value="Genomic_DNA"/>
</dbReference>
<dbReference type="GO" id="GO:0006749">
    <property type="term" value="P:glutathione metabolic process"/>
    <property type="evidence" value="ECO:0007669"/>
    <property type="project" value="InterPro"/>
</dbReference>
<evidence type="ECO:0000259" key="15">
    <source>
        <dbReference type="Pfam" id="PF02852"/>
    </source>
</evidence>
<dbReference type="GO" id="GO:0005829">
    <property type="term" value="C:cytosol"/>
    <property type="evidence" value="ECO:0007669"/>
    <property type="project" value="TreeGrafter"/>
</dbReference>
<organism evidence="17 18">
    <name type="scientific">Hwanghaeella grinnelliae</name>
    <dbReference type="NCBI Taxonomy" id="2500179"/>
    <lineage>
        <taxon>Bacteria</taxon>
        <taxon>Pseudomonadati</taxon>
        <taxon>Pseudomonadota</taxon>
        <taxon>Alphaproteobacteria</taxon>
        <taxon>Rhodospirillales</taxon>
        <taxon>Rhodospirillaceae</taxon>
        <taxon>Hwanghaeella</taxon>
    </lineage>
</organism>
<dbReference type="PRINTS" id="PR00368">
    <property type="entry name" value="FADPNR"/>
</dbReference>
<evidence type="ECO:0000256" key="10">
    <source>
        <dbReference type="PIRSR" id="PIRSR000350-2"/>
    </source>
</evidence>
<dbReference type="NCBIfam" id="TIGR01424">
    <property type="entry name" value="gluta_reduc_2"/>
    <property type="match status" value="1"/>
</dbReference>
<keyword evidence="6 13" id="KW-0560">Oxidoreductase</keyword>
<dbReference type="PROSITE" id="PS00076">
    <property type="entry name" value="PYRIDINE_REDOX_1"/>
    <property type="match status" value="1"/>
</dbReference>
<evidence type="ECO:0000256" key="14">
    <source>
        <dbReference type="RuleBase" id="RU365040"/>
    </source>
</evidence>
<dbReference type="FunFam" id="3.50.50.60:FF:000051">
    <property type="entry name" value="Glutathione reductase"/>
    <property type="match status" value="1"/>
</dbReference>
<dbReference type="GO" id="GO:0050660">
    <property type="term" value="F:flavin adenine dinucleotide binding"/>
    <property type="evidence" value="ECO:0007669"/>
    <property type="project" value="InterPro"/>
</dbReference>
<feature type="binding site" evidence="11">
    <location>
        <position position="302"/>
    </location>
    <ligand>
        <name>FAD</name>
        <dbReference type="ChEBI" id="CHEBI:57692"/>
    </ligand>
</feature>
<dbReference type="InterPro" id="IPR001100">
    <property type="entry name" value="Pyr_nuc-diS_OxRdtase"/>
</dbReference>
<evidence type="ECO:0000256" key="11">
    <source>
        <dbReference type="PIRSR" id="PIRSR000350-3"/>
    </source>
</evidence>
<keyword evidence="8 13" id="KW-0676">Redox-active center</keyword>
<dbReference type="GO" id="GO:0004362">
    <property type="term" value="F:glutathione-disulfide reductase (NADPH) activity"/>
    <property type="evidence" value="ECO:0007669"/>
    <property type="project" value="UniProtKB-EC"/>
</dbReference>
<feature type="binding site" evidence="11">
    <location>
        <position position="261"/>
    </location>
    <ligand>
        <name>NAD(+)</name>
        <dbReference type="ChEBI" id="CHEBI:57540"/>
    </ligand>
</feature>
<dbReference type="SUPFAM" id="SSF51905">
    <property type="entry name" value="FAD/NAD(P)-binding domain"/>
    <property type="match status" value="1"/>
</dbReference>
<comment type="cofactor">
    <cofactor evidence="11">
        <name>FAD</name>
        <dbReference type="ChEBI" id="CHEBI:57692"/>
    </cofactor>
    <text evidence="11">Binds 1 FAD per subunit.</text>
</comment>
<dbReference type="InterPro" id="IPR012999">
    <property type="entry name" value="Pyr_OxRdtase_I_AS"/>
</dbReference>
<dbReference type="InterPro" id="IPR023753">
    <property type="entry name" value="FAD/NAD-binding_dom"/>
</dbReference>
<comment type="subunit">
    <text evidence="2">Homodimer.</text>
</comment>
<evidence type="ECO:0000256" key="7">
    <source>
        <dbReference type="ARBA" id="ARBA00023157"/>
    </source>
</evidence>
<sequence length="458" mass="49534">MSKFDYDLFVIGAGSGGVRAARMSAGMGARVAIAEDRYLGGTCVNVGCVPKKLFVYASHFREDFHDAAGYGWTVGDTAFDWKTLVANKDTEISRLNGVYERLLHNAGVELFNARATVLDPNTIQVGNKKVTAERILVATGGWPTVPDFPGNEHVISSNEVFSLDTLPKRAIVVGGGYIAVEFAGIFNGLGVETIQMYRGPLFLRGFDADVRSFLHEEMQKKGVDVRFNANIAEVEKTDSGLLARLEDGTTVETDLILYATGRHPNTANLGLEDAGVKLAKNGAVVVDEDFQTNVPSIYALGDVIHRVALTPVAIAEGMVFSHNTYKGENRKMDYRDIPTAVFSQPSIGTVGLSETEARDKYGEIDIYRSSFRPMKHTLSGGEERTLIKMIVDRASDRVVGFHMVGPEAGEITQGIGVAFKAGATKADFDATIGIHPTSAEEFVTMREAVPEAPAQAAE</sequence>
<dbReference type="RefSeq" id="WP_127763780.1">
    <property type="nucleotide sequence ID" value="NZ_SADE01000001.1"/>
</dbReference>
<dbReference type="Gene3D" id="3.30.390.30">
    <property type="match status" value="1"/>
</dbReference>
<keyword evidence="18" id="KW-1185">Reference proteome</keyword>
<keyword evidence="11" id="KW-0547">Nucleotide-binding</keyword>
<evidence type="ECO:0000256" key="8">
    <source>
        <dbReference type="ARBA" id="ARBA00023284"/>
    </source>
</evidence>
<dbReference type="Proteomes" id="UP000287447">
    <property type="component" value="Unassembled WGS sequence"/>
</dbReference>
<dbReference type="InterPro" id="IPR036188">
    <property type="entry name" value="FAD/NAD-bd_sf"/>
</dbReference>
<dbReference type="NCBIfam" id="NF004776">
    <property type="entry name" value="PRK06116.1"/>
    <property type="match status" value="1"/>
</dbReference>
<dbReference type="PANTHER" id="PTHR42737">
    <property type="entry name" value="GLUTATHIONE REDUCTASE"/>
    <property type="match status" value="1"/>
</dbReference>
<evidence type="ECO:0000256" key="4">
    <source>
        <dbReference type="ARBA" id="ARBA00022827"/>
    </source>
</evidence>
<dbReference type="Pfam" id="PF07992">
    <property type="entry name" value="Pyr_redox_2"/>
    <property type="match status" value="1"/>
</dbReference>
<evidence type="ECO:0000256" key="6">
    <source>
        <dbReference type="ARBA" id="ARBA00023002"/>
    </source>
</evidence>
<dbReference type="EC" id="1.8.1.7" evidence="14"/>
<comment type="similarity">
    <text evidence="1 13">Belongs to the class-I pyridine nucleotide-disulfide oxidoreductase family.</text>
</comment>
<keyword evidence="4 11" id="KW-0274">FAD</keyword>
<protein>
    <recommendedName>
        <fullName evidence="14">Glutathione reductase</fullName>
        <shortName evidence="14">GRase</shortName>
        <ecNumber evidence="14">1.8.1.7</ecNumber>
    </recommendedName>
</protein>
<evidence type="ECO:0000256" key="13">
    <source>
        <dbReference type="RuleBase" id="RU003691"/>
    </source>
</evidence>
<dbReference type="PRINTS" id="PR00411">
    <property type="entry name" value="PNDRDTASEI"/>
</dbReference>
<dbReference type="GO" id="GO:0034599">
    <property type="term" value="P:cellular response to oxidative stress"/>
    <property type="evidence" value="ECO:0007669"/>
    <property type="project" value="TreeGrafter"/>
</dbReference>
<dbReference type="InterPro" id="IPR004099">
    <property type="entry name" value="Pyr_nucl-diS_OxRdtase_dimer"/>
</dbReference>
<keyword evidence="3 13" id="KW-0285">Flavoprotein</keyword>
<keyword evidence="5 14" id="KW-0521">NADP</keyword>
<dbReference type="AlphaFoldDB" id="A0A437QV97"/>
<comment type="function">
    <text evidence="14">Catalyzes the reduction of glutathione disulfide (GSSG) to reduced glutathione (GSH).</text>
</comment>
<dbReference type="InterPro" id="IPR046952">
    <property type="entry name" value="GSHR/TRXR-like"/>
</dbReference>
<dbReference type="GO" id="GO:0045454">
    <property type="term" value="P:cell redox homeostasis"/>
    <property type="evidence" value="ECO:0007669"/>
    <property type="project" value="InterPro"/>
</dbReference>
<evidence type="ECO:0000313" key="18">
    <source>
        <dbReference type="Proteomes" id="UP000287447"/>
    </source>
</evidence>
<evidence type="ECO:0000256" key="1">
    <source>
        <dbReference type="ARBA" id="ARBA00007532"/>
    </source>
</evidence>
<dbReference type="PIRSF" id="PIRSF000350">
    <property type="entry name" value="Mercury_reductase_MerA"/>
    <property type="match status" value="1"/>
</dbReference>
<dbReference type="GO" id="GO:0050661">
    <property type="term" value="F:NADP binding"/>
    <property type="evidence" value="ECO:0007669"/>
    <property type="project" value="InterPro"/>
</dbReference>
<name>A0A437QV97_9PROT</name>
<evidence type="ECO:0000256" key="12">
    <source>
        <dbReference type="PIRSR" id="PIRSR000350-4"/>
    </source>
</evidence>
<evidence type="ECO:0000256" key="9">
    <source>
        <dbReference type="ARBA" id="ARBA00049142"/>
    </source>
</evidence>
<evidence type="ECO:0000256" key="2">
    <source>
        <dbReference type="ARBA" id="ARBA00011738"/>
    </source>
</evidence>
<proteinExistence type="inferred from homology"/>
<evidence type="ECO:0000256" key="5">
    <source>
        <dbReference type="ARBA" id="ARBA00022857"/>
    </source>
</evidence>
<dbReference type="PANTHER" id="PTHR42737:SF2">
    <property type="entry name" value="GLUTATHIONE REDUCTASE"/>
    <property type="match status" value="1"/>
</dbReference>
<comment type="catalytic activity">
    <reaction evidence="9 14">
        <text>2 glutathione + NADP(+) = glutathione disulfide + NADPH + H(+)</text>
        <dbReference type="Rhea" id="RHEA:11740"/>
        <dbReference type="ChEBI" id="CHEBI:15378"/>
        <dbReference type="ChEBI" id="CHEBI:57783"/>
        <dbReference type="ChEBI" id="CHEBI:57925"/>
        <dbReference type="ChEBI" id="CHEBI:58297"/>
        <dbReference type="ChEBI" id="CHEBI:58349"/>
        <dbReference type="EC" id="1.8.1.7"/>
    </reaction>
</comment>
<dbReference type="Pfam" id="PF02852">
    <property type="entry name" value="Pyr_redox_dim"/>
    <property type="match status" value="1"/>
</dbReference>
<dbReference type="OrthoDB" id="9764616at2"/>
<feature type="domain" description="FAD/NAD(P)-binding" evidence="16">
    <location>
        <begin position="6"/>
        <end position="317"/>
    </location>
</feature>
<reference evidence="18" key="1">
    <citation type="submission" date="2019-01" db="EMBL/GenBank/DDBJ databases">
        <title>Gri0909 isolated from a small marine red alga.</title>
        <authorList>
            <person name="Kim J."/>
            <person name="Jeong S.E."/>
            <person name="Jeon C.O."/>
        </authorList>
    </citation>
    <scope>NUCLEOTIDE SEQUENCE [LARGE SCALE GENOMIC DNA]</scope>
    <source>
        <strain evidence="18">Gri0909</strain>
    </source>
</reference>
<dbReference type="SUPFAM" id="SSF55424">
    <property type="entry name" value="FAD/NAD-linked reductases, dimerisation (C-terminal) domain"/>
    <property type="match status" value="1"/>
</dbReference>
<comment type="caution">
    <text evidence="17">The sequence shown here is derived from an EMBL/GenBank/DDBJ whole genome shotgun (WGS) entry which is preliminary data.</text>
</comment>
<dbReference type="InterPro" id="IPR016156">
    <property type="entry name" value="FAD/NAD-linked_Rdtase_dimer_sf"/>
</dbReference>
<feature type="disulfide bond" description="Redox-active" evidence="12">
    <location>
        <begin position="43"/>
        <end position="48"/>
    </location>
</feature>
<feature type="binding site" evidence="11">
    <location>
        <begin position="174"/>
        <end position="181"/>
    </location>
    <ligand>
        <name>NAD(+)</name>
        <dbReference type="ChEBI" id="CHEBI:57540"/>
    </ligand>
</feature>
<dbReference type="InterPro" id="IPR006324">
    <property type="entry name" value="GSHR"/>
</dbReference>
<evidence type="ECO:0000256" key="3">
    <source>
        <dbReference type="ARBA" id="ARBA00022630"/>
    </source>
</evidence>
<gene>
    <name evidence="17" type="primary">gor</name>
    <name evidence="17" type="ORF">EOI86_03740</name>
</gene>
<evidence type="ECO:0000259" key="16">
    <source>
        <dbReference type="Pfam" id="PF07992"/>
    </source>
</evidence>
<keyword evidence="11" id="KW-0520">NAD</keyword>
<keyword evidence="7" id="KW-1015">Disulfide bond</keyword>
<evidence type="ECO:0000313" key="17">
    <source>
        <dbReference type="EMBL" id="RVU38408.1"/>
    </source>
</evidence>
<feature type="active site" description="Proton acceptor" evidence="10">
    <location>
        <position position="435"/>
    </location>
</feature>
<feature type="binding site" evidence="11">
    <location>
        <position position="52"/>
    </location>
    <ligand>
        <name>FAD</name>
        <dbReference type="ChEBI" id="CHEBI:57692"/>
    </ligand>
</feature>